<proteinExistence type="predicted"/>
<evidence type="ECO:0000313" key="1">
    <source>
        <dbReference type="EMBL" id="KAJ4970207.1"/>
    </source>
</evidence>
<reference evidence="1" key="1">
    <citation type="journal article" date="2023" name="Plant J.">
        <title>The genome of the king protea, Protea cynaroides.</title>
        <authorList>
            <person name="Chang J."/>
            <person name="Duong T.A."/>
            <person name="Schoeman C."/>
            <person name="Ma X."/>
            <person name="Roodt D."/>
            <person name="Barker N."/>
            <person name="Li Z."/>
            <person name="Van de Peer Y."/>
            <person name="Mizrachi E."/>
        </authorList>
    </citation>
    <scope>NUCLEOTIDE SEQUENCE</scope>
    <source>
        <tissue evidence="1">Young leaves</tissue>
    </source>
</reference>
<protein>
    <submittedName>
        <fullName evidence="1">Uncharacterized protein</fullName>
    </submittedName>
</protein>
<name>A0A9Q0KGR0_9MAGN</name>
<organism evidence="1 2">
    <name type="scientific">Protea cynaroides</name>
    <dbReference type="NCBI Taxonomy" id="273540"/>
    <lineage>
        <taxon>Eukaryota</taxon>
        <taxon>Viridiplantae</taxon>
        <taxon>Streptophyta</taxon>
        <taxon>Embryophyta</taxon>
        <taxon>Tracheophyta</taxon>
        <taxon>Spermatophyta</taxon>
        <taxon>Magnoliopsida</taxon>
        <taxon>Proteales</taxon>
        <taxon>Proteaceae</taxon>
        <taxon>Protea</taxon>
    </lineage>
</organism>
<dbReference type="Proteomes" id="UP001141806">
    <property type="component" value="Unassembled WGS sequence"/>
</dbReference>
<gene>
    <name evidence="1" type="ORF">NE237_003306</name>
</gene>
<keyword evidence="2" id="KW-1185">Reference proteome</keyword>
<sequence length="102" mass="11703">MIQLIIYTIFVHFENKKISHFQRLDLPNYRPHCILLEQVGGSGAQSFQCGNLCSLLMFNIIKTFNSNPVTSEMPESHLLDVSKTSFPRCYQSLIVSLHHHTP</sequence>
<accession>A0A9Q0KGR0</accession>
<dbReference type="AlphaFoldDB" id="A0A9Q0KGR0"/>
<evidence type="ECO:0000313" key="2">
    <source>
        <dbReference type="Proteomes" id="UP001141806"/>
    </source>
</evidence>
<dbReference type="EMBL" id="JAMYWD010000005">
    <property type="protein sequence ID" value="KAJ4970207.1"/>
    <property type="molecule type" value="Genomic_DNA"/>
</dbReference>
<comment type="caution">
    <text evidence="1">The sequence shown here is derived from an EMBL/GenBank/DDBJ whole genome shotgun (WGS) entry which is preliminary data.</text>
</comment>